<dbReference type="GO" id="GO:0007165">
    <property type="term" value="P:signal transduction"/>
    <property type="evidence" value="ECO:0007669"/>
    <property type="project" value="InterPro"/>
</dbReference>
<dbReference type="Proteomes" id="UP000762676">
    <property type="component" value="Unassembled WGS sequence"/>
</dbReference>
<dbReference type="AlphaFoldDB" id="A0AAV4ET99"/>
<keyword evidence="6" id="KW-1185">Reference proteome</keyword>
<dbReference type="EMBL" id="BMAT01007404">
    <property type="protein sequence ID" value="GFR63381.1"/>
    <property type="molecule type" value="Genomic_DNA"/>
</dbReference>
<comment type="caution">
    <text evidence="5">The sequence shown here is derived from an EMBL/GenBank/DDBJ whole genome shotgun (WGS) entry which is preliminary data.</text>
</comment>
<evidence type="ECO:0000313" key="6">
    <source>
        <dbReference type="Proteomes" id="UP000762676"/>
    </source>
</evidence>
<gene>
    <name evidence="5" type="ORF">ElyMa_003602300</name>
</gene>
<keyword evidence="2 5" id="KW-0808">Transferase</keyword>
<feature type="region of interest" description="Disordered" evidence="3">
    <location>
        <begin position="1"/>
        <end position="106"/>
    </location>
</feature>
<dbReference type="CDD" id="cd21884">
    <property type="entry name" value="SARAH_MST_Hpo"/>
    <property type="match status" value="1"/>
</dbReference>
<reference evidence="5 6" key="1">
    <citation type="journal article" date="2021" name="Elife">
        <title>Chloroplast acquisition without the gene transfer in kleptoplastic sea slugs, Plakobranchus ocellatus.</title>
        <authorList>
            <person name="Maeda T."/>
            <person name="Takahashi S."/>
            <person name="Yoshida T."/>
            <person name="Shimamura S."/>
            <person name="Takaki Y."/>
            <person name="Nagai Y."/>
            <person name="Toyoda A."/>
            <person name="Suzuki Y."/>
            <person name="Arimoto A."/>
            <person name="Ishii H."/>
            <person name="Satoh N."/>
            <person name="Nishiyama T."/>
            <person name="Hasebe M."/>
            <person name="Maruyama T."/>
            <person name="Minagawa J."/>
            <person name="Obokata J."/>
            <person name="Shigenobu S."/>
        </authorList>
    </citation>
    <scope>NUCLEOTIDE SEQUENCE [LARGE SCALE GENOMIC DNA]</scope>
</reference>
<dbReference type="FunFam" id="4.10.170.10:FF:000002">
    <property type="entry name" value="serine/threonine-protein kinase 3"/>
    <property type="match status" value="1"/>
</dbReference>
<evidence type="ECO:0000256" key="1">
    <source>
        <dbReference type="ARBA" id="ARBA00022527"/>
    </source>
</evidence>
<evidence type="ECO:0000313" key="5">
    <source>
        <dbReference type="EMBL" id="GFR63381.1"/>
    </source>
</evidence>
<sequence length="164" mass="19138">MVINADSDSEDGTMKRHSTASGGKEQYRPSYLDHFDKQDQEKQEKAKNAAANAANNSNSQQQQQQQQQSPRHSNQQQQSQQQALHQQHPKQITPPHHFQRPYLTGLENVEEQLRNLSVEDLELRLTDLDPEMEREIEELRARYQAKRQPILDAIDAKKKRQQNF</sequence>
<evidence type="ECO:0000256" key="3">
    <source>
        <dbReference type="SAM" id="MobiDB-lite"/>
    </source>
</evidence>
<name>A0AAV4ET99_9GAST</name>
<keyword evidence="2 5" id="KW-0418">Kinase</keyword>
<feature type="compositionally biased region" description="Low complexity" evidence="3">
    <location>
        <begin position="48"/>
        <end position="91"/>
    </location>
</feature>
<protein>
    <submittedName>
        <fullName evidence="5">Serine/threonine-protein kinase 3</fullName>
    </submittedName>
</protein>
<dbReference type="InterPro" id="IPR024205">
    <property type="entry name" value="Mst1_2_SARAH_domain"/>
</dbReference>
<keyword evidence="1" id="KW-0723">Serine/threonine-protein kinase</keyword>
<feature type="domain" description="SARAH" evidence="4">
    <location>
        <begin position="110"/>
        <end position="157"/>
    </location>
</feature>
<feature type="compositionally biased region" description="Basic and acidic residues" evidence="3">
    <location>
        <begin position="25"/>
        <end position="47"/>
    </location>
</feature>
<proteinExistence type="predicted"/>
<dbReference type="Gene3D" id="4.10.170.10">
    <property type="entry name" value="p53-like tetramerisation domain"/>
    <property type="match status" value="1"/>
</dbReference>
<dbReference type="PROSITE" id="PS50951">
    <property type="entry name" value="SARAH"/>
    <property type="match status" value="1"/>
</dbReference>
<dbReference type="GO" id="GO:0004674">
    <property type="term" value="F:protein serine/threonine kinase activity"/>
    <property type="evidence" value="ECO:0007669"/>
    <property type="project" value="UniProtKB-KW"/>
</dbReference>
<dbReference type="InterPro" id="IPR036674">
    <property type="entry name" value="p53_tetramer_sf"/>
</dbReference>
<dbReference type="GO" id="GO:0051262">
    <property type="term" value="P:protein tetramerization"/>
    <property type="evidence" value="ECO:0007669"/>
    <property type="project" value="InterPro"/>
</dbReference>
<evidence type="ECO:0000259" key="4">
    <source>
        <dbReference type="PROSITE" id="PS50951"/>
    </source>
</evidence>
<dbReference type="Pfam" id="PF11629">
    <property type="entry name" value="Mst1_SARAH"/>
    <property type="match status" value="1"/>
</dbReference>
<organism evidence="5 6">
    <name type="scientific">Elysia marginata</name>
    <dbReference type="NCBI Taxonomy" id="1093978"/>
    <lineage>
        <taxon>Eukaryota</taxon>
        <taxon>Metazoa</taxon>
        <taxon>Spiralia</taxon>
        <taxon>Lophotrochozoa</taxon>
        <taxon>Mollusca</taxon>
        <taxon>Gastropoda</taxon>
        <taxon>Heterobranchia</taxon>
        <taxon>Euthyneura</taxon>
        <taxon>Panpulmonata</taxon>
        <taxon>Sacoglossa</taxon>
        <taxon>Placobranchoidea</taxon>
        <taxon>Plakobranchidae</taxon>
        <taxon>Elysia</taxon>
    </lineage>
</organism>
<evidence type="ECO:0000256" key="2">
    <source>
        <dbReference type="ARBA" id="ARBA00022777"/>
    </source>
</evidence>
<accession>A0AAV4ET99</accession>
<dbReference type="InterPro" id="IPR011524">
    <property type="entry name" value="SARAH_dom"/>
</dbReference>